<dbReference type="Gene3D" id="1.25.40.20">
    <property type="entry name" value="Ankyrin repeat-containing domain"/>
    <property type="match status" value="3"/>
</dbReference>
<dbReference type="Pfam" id="PF12796">
    <property type="entry name" value="Ank_2"/>
    <property type="match status" value="2"/>
</dbReference>
<dbReference type="Proteomes" id="UP000507470">
    <property type="component" value="Unassembled WGS sequence"/>
</dbReference>
<evidence type="ECO:0000256" key="4">
    <source>
        <dbReference type="SAM" id="Phobius"/>
    </source>
</evidence>
<feature type="transmembrane region" description="Helical" evidence="4">
    <location>
        <begin position="381"/>
        <end position="403"/>
    </location>
</feature>
<keyword evidence="4" id="KW-0812">Transmembrane</keyword>
<evidence type="ECO:0000313" key="5">
    <source>
        <dbReference type="EMBL" id="CAC5362273.1"/>
    </source>
</evidence>
<name>A0A6J8A7V2_MYTCO</name>
<dbReference type="PANTHER" id="PTHR24173:SF74">
    <property type="entry name" value="ANKYRIN REPEAT DOMAIN-CONTAINING PROTEIN 16"/>
    <property type="match status" value="1"/>
</dbReference>
<evidence type="ECO:0000256" key="3">
    <source>
        <dbReference type="PROSITE-ProRule" id="PRU00023"/>
    </source>
</evidence>
<evidence type="ECO:0000256" key="2">
    <source>
        <dbReference type="ARBA" id="ARBA00023043"/>
    </source>
</evidence>
<keyword evidence="6" id="KW-1185">Reference proteome</keyword>
<dbReference type="PANTHER" id="PTHR24173">
    <property type="entry name" value="ANKYRIN REPEAT CONTAINING"/>
    <property type="match status" value="1"/>
</dbReference>
<dbReference type="EMBL" id="CACVKT020000736">
    <property type="protein sequence ID" value="CAC5362273.1"/>
    <property type="molecule type" value="Genomic_DNA"/>
</dbReference>
<dbReference type="SMART" id="SM00248">
    <property type="entry name" value="ANK"/>
    <property type="match status" value="5"/>
</dbReference>
<protein>
    <recommendedName>
        <fullName evidence="7">ANK</fullName>
    </recommendedName>
</protein>
<evidence type="ECO:0000313" key="6">
    <source>
        <dbReference type="Proteomes" id="UP000507470"/>
    </source>
</evidence>
<dbReference type="OrthoDB" id="194358at2759"/>
<keyword evidence="4" id="KW-1133">Transmembrane helix</keyword>
<dbReference type="PROSITE" id="PS50297">
    <property type="entry name" value="ANK_REP_REGION"/>
    <property type="match status" value="2"/>
</dbReference>
<dbReference type="InterPro" id="IPR002110">
    <property type="entry name" value="Ankyrin_rpt"/>
</dbReference>
<sequence length="455" mass="51570">MTTFDRNWILGKDYIFIPSVKSFFPLAILGGNLDIVKELICSGADVNCFSEFWETPLYIAVKSGRDDMVSLLVKNGATVNLRGWFIMNVPILVTSNKQELTCLILEYDLNQTELHIAVRHNDLENLKSNILSENVDSKTKSGWTVLHYAVLLNNLEAVKVLFHEEFHKNDDSYVDITHADSRELLYRAPTPKVNIGDNNGLTAVHLAVVNNNIEILSFLLLKKAEVKVSDVLDRTPLHYITSDRATKLLLTHSSQNQCLRTNRTTEEETEYKKTPITALRTMCLNIILSTFFRHIWRDFVNAPDSKGNTPLHSVINRCILKEESSKCVEILLENGANPYLLNDNATSAFKLNILNKSSVDIDIWINNRAKLEQTIKITCSVFAAFMLFLVVVTYLIFFETMYVSIEIGEKSKTAVFCFGPIAESGNITVVQENLVSFRVLEYRDMSNITGDSPFH</sequence>
<accession>A0A6J8A7V2</accession>
<dbReference type="Pfam" id="PF00023">
    <property type="entry name" value="Ank"/>
    <property type="match status" value="1"/>
</dbReference>
<dbReference type="AlphaFoldDB" id="A0A6J8A7V2"/>
<feature type="repeat" description="ANK" evidence="3">
    <location>
        <begin position="52"/>
        <end position="84"/>
    </location>
</feature>
<dbReference type="PROSITE" id="PS50088">
    <property type="entry name" value="ANK_REPEAT"/>
    <property type="match status" value="3"/>
</dbReference>
<keyword evidence="2 3" id="KW-0040">ANK repeat</keyword>
<keyword evidence="1" id="KW-0677">Repeat</keyword>
<evidence type="ECO:0000256" key="1">
    <source>
        <dbReference type="ARBA" id="ARBA00022737"/>
    </source>
</evidence>
<keyword evidence="4" id="KW-0472">Membrane</keyword>
<dbReference type="Pfam" id="PF13637">
    <property type="entry name" value="Ank_4"/>
    <property type="match status" value="1"/>
</dbReference>
<evidence type="ECO:0008006" key="7">
    <source>
        <dbReference type="Google" id="ProtNLM"/>
    </source>
</evidence>
<dbReference type="SUPFAM" id="SSF48403">
    <property type="entry name" value="Ankyrin repeat"/>
    <property type="match status" value="1"/>
</dbReference>
<proteinExistence type="predicted"/>
<feature type="repeat" description="ANK" evidence="3">
    <location>
        <begin position="306"/>
        <end position="343"/>
    </location>
</feature>
<dbReference type="InterPro" id="IPR036770">
    <property type="entry name" value="Ankyrin_rpt-contain_sf"/>
</dbReference>
<gene>
    <name evidence="5" type="ORF">MCOR_4084</name>
</gene>
<reference evidence="5 6" key="1">
    <citation type="submission" date="2020-06" db="EMBL/GenBank/DDBJ databases">
        <authorList>
            <person name="Li R."/>
            <person name="Bekaert M."/>
        </authorList>
    </citation>
    <scope>NUCLEOTIDE SEQUENCE [LARGE SCALE GENOMIC DNA]</scope>
    <source>
        <strain evidence="6">wild</strain>
    </source>
</reference>
<feature type="repeat" description="ANK" evidence="3">
    <location>
        <begin position="199"/>
        <end position="231"/>
    </location>
</feature>
<organism evidence="5 6">
    <name type="scientific">Mytilus coruscus</name>
    <name type="common">Sea mussel</name>
    <dbReference type="NCBI Taxonomy" id="42192"/>
    <lineage>
        <taxon>Eukaryota</taxon>
        <taxon>Metazoa</taxon>
        <taxon>Spiralia</taxon>
        <taxon>Lophotrochozoa</taxon>
        <taxon>Mollusca</taxon>
        <taxon>Bivalvia</taxon>
        <taxon>Autobranchia</taxon>
        <taxon>Pteriomorphia</taxon>
        <taxon>Mytilida</taxon>
        <taxon>Mytiloidea</taxon>
        <taxon>Mytilidae</taxon>
        <taxon>Mytilinae</taxon>
        <taxon>Mytilus</taxon>
    </lineage>
</organism>